<name>A0A8S1LHS2_9CILI</name>
<dbReference type="InterPro" id="IPR045095">
    <property type="entry name" value="ACDP"/>
</dbReference>
<sequence length="431" mass="49292">MKYLHLFKLIVFLHSSYLVLGEEIEIEDEHDQHHHRYSPSDGTFWLFLLYAFGLSLLAAFCSGNTQGLLSIDMLNLELKQKSGTEQEKKVAQILLPVISQHHLLLSTLLVGNAFACETLPIILHQLAPDWLAILISAGIIVLIGEIIPSAFTTGPDQLVIGMKMIPYVKVLQAILYIICYPLSLFLDHVLGVHLHQRYKIKDVRGLLNLHAQDCGHGNSAQLTKDQMQLLDSMMEMRKQTIMKNCKDIKKVFMINADERYSSDLKNKIRIKGFSKIPVYQGSNRDQIIGTIQTKSILKLTAQDFGRPLSSLLQMQEPLIVPKDTTMLEMLMLFEHERKSLAFICDKGKQVQDYNTMNIQNLIVEEHTNIIALIGLTDVFEEMLDFEIEDEDVHGTLRDYPKQRSKYVELQVITEEQEKQGRGYELKQKLLS</sequence>
<evidence type="ECO:0000313" key="7">
    <source>
        <dbReference type="Proteomes" id="UP000692954"/>
    </source>
</evidence>
<feature type="domain" description="CNNM transmembrane" evidence="5">
    <location>
        <begin position="40"/>
        <end position="226"/>
    </location>
</feature>
<feature type="transmembrane region" description="Helical" evidence="3">
    <location>
        <begin position="130"/>
        <end position="152"/>
    </location>
</feature>
<dbReference type="GO" id="GO:0030026">
    <property type="term" value="P:intracellular manganese ion homeostasis"/>
    <property type="evidence" value="ECO:0007669"/>
    <property type="project" value="TreeGrafter"/>
</dbReference>
<dbReference type="PANTHER" id="PTHR12064">
    <property type="entry name" value="METAL TRANSPORTER CNNM"/>
    <property type="match status" value="1"/>
</dbReference>
<feature type="signal peptide" evidence="4">
    <location>
        <begin position="1"/>
        <end position="21"/>
    </location>
</feature>
<dbReference type="Proteomes" id="UP000692954">
    <property type="component" value="Unassembled WGS sequence"/>
</dbReference>
<keyword evidence="2 3" id="KW-1133">Transmembrane helix</keyword>
<dbReference type="PROSITE" id="PS51846">
    <property type="entry name" value="CNNM"/>
    <property type="match status" value="1"/>
</dbReference>
<proteinExistence type="predicted"/>
<feature type="transmembrane region" description="Helical" evidence="3">
    <location>
        <begin position="173"/>
        <end position="194"/>
    </location>
</feature>
<dbReference type="GO" id="GO:0005737">
    <property type="term" value="C:cytoplasm"/>
    <property type="evidence" value="ECO:0007669"/>
    <property type="project" value="TreeGrafter"/>
</dbReference>
<evidence type="ECO:0000256" key="3">
    <source>
        <dbReference type="SAM" id="Phobius"/>
    </source>
</evidence>
<reference evidence="6" key="1">
    <citation type="submission" date="2021-01" db="EMBL/GenBank/DDBJ databases">
        <authorList>
            <consortium name="Genoscope - CEA"/>
            <person name="William W."/>
        </authorList>
    </citation>
    <scope>NUCLEOTIDE SEQUENCE</scope>
</reference>
<evidence type="ECO:0000256" key="4">
    <source>
        <dbReference type="SAM" id="SignalP"/>
    </source>
</evidence>
<feature type="transmembrane region" description="Helical" evidence="3">
    <location>
        <begin position="45"/>
        <end position="69"/>
    </location>
</feature>
<accession>A0A8S1LHS2</accession>
<dbReference type="AlphaFoldDB" id="A0A8S1LHS2"/>
<keyword evidence="2 3" id="KW-0472">Membrane</keyword>
<dbReference type="OrthoDB" id="297971at2759"/>
<dbReference type="GO" id="GO:0010960">
    <property type="term" value="P:magnesium ion homeostasis"/>
    <property type="evidence" value="ECO:0007669"/>
    <property type="project" value="InterPro"/>
</dbReference>
<dbReference type="EMBL" id="CAJJDN010000019">
    <property type="protein sequence ID" value="CAD8064296.1"/>
    <property type="molecule type" value="Genomic_DNA"/>
</dbReference>
<keyword evidence="7" id="KW-1185">Reference proteome</keyword>
<keyword evidence="2 3" id="KW-0812">Transmembrane</keyword>
<keyword evidence="1" id="KW-0677">Repeat</keyword>
<comment type="caution">
    <text evidence="6">The sequence shown here is derived from an EMBL/GenBank/DDBJ whole genome shotgun (WGS) entry which is preliminary data.</text>
</comment>
<gene>
    <name evidence="6" type="ORF">PSON_ATCC_30995.1.T0190043</name>
</gene>
<evidence type="ECO:0000256" key="1">
    <source>
        <dbReference type="ARBA" id="ARBA00022737"/>
    </source>
</evidence>
<keyword evidence="4" id="KW-0732">Signal</keyword>
<protein>
    <recommendedName>
        <fullName evidence="5">CNNM transmembrane domain-containing protein</fullName>
    </recommendedName>
</protein>
<feature type="chain" id="PRO_5035857209" description="CNNM transmembrane domain-containing protein" evidence="4">
    <location>
        <begin position="22"/>
        <end position="431"/>
    </location>
</feature>
<dbReference type="Pfam" id="PF01595">
    <property type="entry name" value="CNNM"/>
    <property type="match status" value="1"/>
</dbReference>
<dbReference type="InterPro" id="IPR002550">
    <property type="entry name" value="CNNM"/>
</dbReference>
<dbReference type="GO" id="GO:0016020">
    <property type="term" value="C:membrane"/>
    <property type="evidence" value="ECO:0007669"/>
    <property type="project" value="UniProtKB-UniRule"/>
</dbReference>
<dbReference type="PANTHER" id="PTHR12064:SF97">
    <property type="entry name" value="METAL TRANSPORTER CNNM-5"/>
    <property type="match status" value="1"/>
</dbReference>
<evidence type="ECO:0000259" key="5">
    <source>
        <dbReference type="PROSITE" id="PS51846"/>
    </source>
</evidence>
<organism evidence="6 7">
    <name type="scientific">Paramecium sonneborni</name>
    <dbReference type="NCBI Taxonomy" id="65129"/>
    <lineage>
        <taxon>Eukaryota</taxon>
        <taxon>Sar</taxon>
        <taxon>Alveolata</taxon>
        <taxon>Ciliophora</taxon>
        <taxon>Intramacronucleata</taxon>
        <taxon>Oligohymenophorea</taxon>
        <taxon>Peniculida</taxon>
        <taxon>Parameciidae</taxon>
        <taxon>Paramecium</taxon>
    </lineage>
</organism>
<evidence type="ECO:0000256" key="2">
    <source>
        <dbReference type="PROSITE-ProRule" id="PRU01193"/>
    </source>
</evidence>
<evidence type="ECO:0000313" key="6">
    <source>
        <dbReference type="EMBL" id="CAD8064296.1"/>
    </source>
</evidence>